<dbReference type="Proteomes" id="UP000199017">
    <property type="component" value="Unassembled WGS sequence"/>
</dbReference>
<gene>
    <name evidence="1" type="ORF">SAMN05216352_113135</name>
</gene>
<organism evidence="1 2">
    <name type="scientific">Alteribacillus bidgolensis</name>
    <dbReference type="NCBI Taxonomy" id="930129"/>
    <lineage>
        <taxon>Bacteria</taxon>
        <taxon>Bacillati</taxon>
        <taxon>Bacillota</taxon>
        <taxon>Bacilli</taxon>
        <taxon>Bacillales</taxon>
        <taxon>Bacillaceae</taxon>
        <taxon>Alteribacillus</taxon>
    </lineage>
</organism>
<keyword evidence="2" id="KW-1185">Reference proteome</keyword>
<evidence type="ECO:0000313" key="1">
    <source>
        <dbReference type="EMBL" id="SDI87886.1"/>
    </source>
</evidence>
<dbReference type="AlphaFoldDB" id="A0A1G8P6F9"/>
<dbReference type="RefSeq" id="WP_091587214.1">
    <property type="nucleotide sequence ID" value="NZ_FNDU01000013.1"/>
</dbReference>
<dbReference type="InterPro" id="IPR036916">
    <property type="entry name" value="Sda_sf"/>
</dbReference>
<dbReference type="Pfam" id="PF08970">
    <property type="entry name" value="Sda"/>
    <property type="match status" value="1"/>
</dbReference>
<dbReference type="Gene3D" id="1.10.287.1100">
    <property type="entry name" value="Sporulation inhibitor A"/>
    <property type="match status" value="1"/>
</dbReference>
<dbReference type="EMBL" id="FNDU01000013">
    <property type="protein sequence ID" value="SDI87886.1"/>
    <property type="molecule type" value="Genomic_DNA"/>
</dbReference>
<dbReference type="InterPro" id="IPR015064">
    <property type="entry name" value="Sda"/>
</dbReference>
<protein>
    <submittedName>
        <fullName evidence="1">Developmental checkpoint coupling sporulation initiation to replication initiation</fullName>
    </submittedName>
</protein>
<dbReference type="SUPFAM" id="SSF100985">
    <property type="entry name" value="Sporulation inhibitor Sda"/>
    <property type="match status" value="1"/>
</dbReference>
<proteinExistence type="predicted"/>
<sequence length="42" mass="4836">MGLDDLSPSVLLEAYHKAKEMELDEDFINILKKTLEAHLVHQ</sequence>
<name>A0A1G8P6F9_9BACI</name>
<reference evidence="1 2" key="1">
    <citation type="submission" date="2016-10" db="EMBL/GenBank/DDBJ databases">
        <authorList>
            <person name="de Groot N.N."/>
        </authorList>
    </citation>
    <scope>NUCLEOTIDE SEQUENCE [LARGE SCALE GENOMIC DNA]</scope>
    <source>
        <strain evidence="2">P4B,CCM 7963,CECT 7998,DSM 25260,IBRC-M 10614,KCTC 13821</strain>
    </source>
</reference>
<evidence type="ECO:0000313" key="2">
    <source>
        <dbReference type="Proteomes" id="UP000199017"/>
    </source>
</evidence>
<accession>A0A1G8P6F9</accession>
<dbReference type="STRING" id="930129.SAMN05216352_113135"/>